<sequence length="402" mass="41315">MNANPHAQALRRQARKHQQGVVAIQVALFLVVLLGFAALAIDIGRALVVRNELQNAADAAALAGVNQLTGLVAAPGTVAPAGKWNSADSAAQSAVGTAITGNHANGAALIDAQQIQVGYWNVQGSPAGMQATTITPGQYDFPAVQVTVSLSGKHNGGPLQLLLAPVLGISSMPISATATAAVATPGSTASPDNLFPLAISQCLYKQFWSTANNAPVLSPTSGVNSTYSDYPQTAGQPYVFQIQSIYHTASNNSCQGGEWTPLSAPKDNSDKNNQNVITNITNGVSSGAPSVTTGQQIWVENGTKSNLFGLTDACSELDGNGACAYVMVPVVTDVTPGSDQTVQALACLHILKAPGKGANADVYVQMESLSTMPSSRQSKCTVTGSGGGTTYYGGYMPPKLVQ</sequence>
<dbReference type="STRING" id="1462993.A6V36_33140"/>
<evidence type="ECO:0008006" key="8">
    <source>
        <dbReference type="Google" id="ProtNLM"/>
    </source>
</evidence>
<keyword evidence="1" id="KW-0812">Transmembrane</keyword>
<dbReference type="AlphaFoldDB" id="A0A1A9N3D6"/>
<dbReference type="InterPro" id="IPR028087">
    <property type="entry name" value="Tad_N"/>
</dbReference>
<evidence type="ECO:0000256" key="1">
    <source>
        <dbReference type="SAM" id="Phobius"/>
    </source>
</evidence>
<feature type="domain" description="DUF2134" evidence="2">
    <location>
        <begin position="84"/>
        <end position="180"/>
    </location>
</feature>
<keyword evidence="1" id="KW-1133">Transmembrane helix</keyword>
<dbReference type="Pfam" id="PF09977">
    <property type="entry name" value="Tad_C"/>
    <property type="match status" value="1"/>
</dbReference>
<evidence type="ECO:0000259" key="2">
    <source>
        <dbReference type="Pfam" id="PF09977"/>
    </source>
</evidence>
<evidence type="ECO:0000313" key="7">
    <source>
        <dbReference type="Proteomes" id="UP000078116"/>
    </source>
</evidence>
<evidence type="ECO:0000313" key="6">
    <source>
        <dbReference type="Proteomes" id="UP000077961"/>
    </source>
</evidence>
<reference evidence="6 7" key="1">
    <citation type="submission" date="2016-04" db="EMBL/GenBank/DDBJ databases">
        <title>Reclassification of Paraburkholderia panaciterrae (Farh et al. 2015) Dobritsa &amp; Samadpour 2016 as a later homotypic synonym of Paraburkholderia ginsengiterrae (Farh et al. 2015) Dobritsa &amp; Samadpour 2016.</title>
        <authorList>
            <person name="Dobritsa A.P."/>
            <person name="Kutumbaka K."/>
            <person name="Samadpour M."/>
        </authorList>
    </citation>
    <scope>NUCLEOTIDE SEQUENCE [LARGE SCALE GENOMIC DNA]</scope>
    <source>
        <strain evidence="5 7">DCY85</strain>
        <strain evidence="4 6">DCY85-1</strain>
    </source>
</reference>
<evidence type="ECO:0000259" key="3">
    <source>
        <dbReference type="Pfam" id="PF13400"/>
    </source>
</evidence>
<keyword evidence="6" id="KW-1185">Reference proteome</keyword>
<feature type="domain" description="Putative Flp pilus-assembly TadG-like N-terminal" evidence="3">
    <location>
        <begin position="21"/>
        <end position="66"/>
    </location>
</feature>
<dbReference type="Proteomes" id="UP000077961">
    <property type="component" value="Unassembled WGS sequence"/>
</dbReference>
<dbReference type="EMBL" id="LXJZ01000184">
    <property type="protein sequence ID" value="OAJ56744.1"/>
    <property type="molecule type" value="Genomic_DNA"/>
</dbReference>
<evidence type="ECO:0000313" key="4">
    <source>
        <dbReference type="EMBL" id="OAJ56744.1"/>
    </source>
</evidence>
<evidence type="ECO:0000313" key="5">
    <source>
        <dbReference type="EMBL" id="OAJ57167.1"/>
    </source>
</evidence>
<comment type="caution">
    <text evidence="5">The sequence shown here is derived from an EMBL/GenBank/DDBJ whole genome shotgun (WGS) entry which is preliminary data.</text>
</comment>
<dbReference type="Pfam" id="PF13400">
    <property type="entry name" value="Tad"/>
    <property type="match status" value="1"/>
</dbReference>
<dbReference type="OrthoDB" id="8894266at2"/>
<proteinExistence type="predicted"/>
<dbReference type="EMBL" id="LXKA01000329">
    <property type="protein sequence ID" value="OAJ57167.1"/>
    <property type="molecule type" value="Genomic_DNA"/>
</dbReference>
<accession>A0A1A9N3D6</accession>
<organism evidence="5 7">
    <name type="scientific">Paraburkholderia ginsengiterrae</name>
    <dbReference type="NCBI Taxonomy" id="1462993"/>
    <lineage>
        <taxon>Bacteria</taxon>
        <taxon>Pseudomonadati</taxon>
        <taxon>Pseudomonadota</taxon>
        <taxon>Betaproteobacteria</taxon>
        <taxon>Burkholderiales</taxon>
        <taxon>Burkholderiaceae</taxon>
        <taxon>Paraburkholderia</taxon>
    </lineage>
</organism>
<feature type="transmembrane region" description="Helical" evidence="1">
    <location>
        <begin position="21"/>
        <end position="41"/>
    </location>
</feature>
<keyword evidence="1" id="KW-0472">Membrane</keyword>
<name>A0A1A9N3D6_9BURK</name>
<dbReference type="Proteomes" id="UP000078116">
    <property type="component" value="Unassembled WGS sequence"/>
</dbReference>
<protein>
    <recommendedName>
        <fullName evidence="8">Flp pilus-assembly TadG-like N-terminal domain-containing protein</fullName>
    </recommendedName>
</protein>
<dbReference type="InterPro" id="IPR018705">
    <property type="entry name" value="DUF2134_membrane"/>
</dbReference>
<gene>
    <name evidence="4" type="ORF">A6V36_33140</name>
    <name evidence="5" type="ORF">A6V37_29885</name>
</gene>
<dbReference type="RefSeq" id="WP_064269468.1">
    <property type="nucleotide sequence ID" value="NZ_LXJZ01000184.1"/>
</dbReference>